<keyword evidence="3 6" id="KW-0812">Transmembrane</keyword>
<gene>
    <name evidence="7" type="ORF">A6302_01057</name>
</gene>
<evidence type="ECO:0000256" key="2">
    <source>
        <dbReference type="ARBA" id="ARBA00007165"/>
    </source>
</evidence>
<dbReference type="EMBL" id="MCRJ01000017">
    <property type="protein sequence ID" value="ODN71636.1"/>
    <property type="molecule type" value="Genomic_DNA"/>
</dbReference>
<dbReference type="PATRIC" id="fig|1439726.3.peg.1100"/>
<name>A0A1E3H785_9HYPH</name>
<dbReference type="InterPro" id="IPR045214">
    <property type="entry name" value="Surf1/Surf4"/>
</dbReference>
<feature type="transmembrane region" description="Helical" evidence="6">
    <location>
        <begin position="228"/>
        <end position="246"/>
    </location>
</feature>
<evidence type="ECO:0000256" key="5">
    <source>
        <dbReference type="ARBA" id="ARBA00023136"/>
    </source>
</evidence>
<feature type="transmembrane region" description="Helical" evidence="6">
    <location>
        <begin position="12"/>
        <end position="33"/>
    </location>
</feature>
<dbReference type="InterPro" id="IPR002994">
    <property type="entry name" value="Surf1/Shy1"/>
</dbReference>
<comment type="similarity">
    <text evidence="2 6">Belongs to the SURF1 family.</text>
</comment>
<comment type="caution">
    <text evidence="7">The sequence shown here is derived from an EMBL/GenBank/DDBJ whole genome shotgun (WGS) entry which is preliminary data.</text>
</comment>
<dbReference type="AlphaFoldDB" id="A0A1E3H785"/>
<sequence>MTEERSGMSHLRLAVSAVLTLGALAVLIGLGTWQLQRLWWKEDLIARVEARVTAPPEALPPAAAWPTLTSDGIEFRRVAFEATYLHDREVHVYIALTQPRGPIGGQGYFVVTPARLADGRIVFVNRGFVPLDRKDPATRAEGQVAGERTIVGLMRPPEPSSWITPAPDIARNVWFTRDPKEMAEASALDPATVAPFTVDAEAGEAPGGLPQGGETVLSFPNSHLSYVITWYGLALALVAVVGSVLLRRRKAPR</sequence>
<keyword evidence="6" id="KW-1003">Cell membrane</keyword>
<evidence type="ECO:0000313" key="7">
    <source>
        <dbReference type="EMBL" id="ODN71636.1"/>
    </source>
</evidence>
<keyword evidence="4 6" id="KW-1133">Transmembrane helix</keyword>
<dbReference type="RefSeq" id="WP_069306077.1">
    <property type="nucleotide sequence ID" value="NZ_MCRJ01000017.1"/>
</dbReference>
<dbReference type="PROSITE" id="PS50895">
    <property type="entry name" value="SURF1"/>
    <property type="match status" value="1"/>
</dbReference>
<evidence type="ECO:0000256" key="4">
    <source>
        <dbReference type="ARBA" id="ARBA00022989"/>
    </source>
</evidence>
<keyword evidence="8" id="KW-1185">Reference proteome</keyword>
<evidence type="ECO:0000313" key="8">
    <source>
        <dbReference type="Proteomes" id="UP000094622"/>
    </source>
</evidence>
<dbReference type="GO" id="GO:0005886">
    <property type="term" value="C:plasma membrane"/>
    <property type="evidence" value="ECO:0007669"/>
    <property type="project" value="UniProtKB-SubCell"/>
</dbReference>
<dbReference type="Proteomes" id="UP000094622">
    <property type="component" value="Unassembled WGS sequence"/>
</dbReference>
<comment type="subcellular location">
    <subcellularLocation>
        <location evidence="6">Cell membrane</location>
        <topology evidence="6">Multi-pass membrane protein</topology>
    </subcellularLocation>
    <subcellularLocation>
        <location evidence="1">Membrane</location>
    </subcellularLocation>
</comment>
<protein>
    <recommendedName>
        <fullName evidence="6">SURF1-like protein</fullName>
    </recommendedName>
</protein>
<dbReference type="PANTHER" id="PTHR23427:SF2">
    <property type="entry name" value="SURFEIT LOCUS PROTEIN 1"/>
    <property type="match status" value="1"/>
</dbReference>
<evidence type="ECO:0000256" key="3">
    <source>
        <dbReference type="ARBA" id="ARBA00022692"/>
    </source>
</evidence>
<reference evidence="7 8" key="1">
    <citation type="submission" date="2016-07" db="EMBL/GenBank/DDBJ databases">
        <title>Draft Genome Sequence of Methylobrevis pamukkalensis PK2.</title>
        <authorList>
            <person name="Vasilenko O.V."/>
            <person name="Doronina N.V."/>
            <person name="Shmareva M.N."/>
            <person name="Tarlachkov S.V."/>
            <person name="Mustakhimov I."/>
            <person name="Trotsenko Y.A."/>
        </authorList>
    </citation>
    <scope>NUCLEOTIDE SEQUENCE [LARGE SCALE GENOMIC DNA]</scope>
    <source>
        <strain evidence="7 8">PK2</strain>
    </source>
</reference>
<accession>A0A1E3H785</accession>
<proteinExistence type="inferred from homology"/>
<dbReference type="CDD" id="cd06662">
    <property type="entry name" value="SURF1"/>
    <property type="match status" value="1"/>
</dbReference>
<keyword evidence="5 6" id="KW-0472">Membrane</keyword>
<dbReference type="PANTHER" id="PTHR23427">
    <property type="entry name" value="SURFEIT LOCUS PROTEIN"/>
    <property type="match status" value="1"/>
</dbReference>
<organism evidence="7 8">
    <name type="scientific">Methylobrevis pamukkalensis</name>
    <dbReference type="NCBI Taxonomy" id="1439726"/>
    <lineage>
        <taxon>Bacteria</taxon>
        <taxon>Pseudomonadati</taxon>
        <taxon>Pseudomonadota</taxon>
        <taxon>Alphaproteobacteria</taxon>
        <taxon>Hyphomicrobiales</taxon>
        <taxon>Pleomorphomonadaceae</taxon>
        <taxon>Methylobrevis</taxon>
    </lineage>
</organism>
<dbReference type="Pfam" id="PF02104">
    <property type="entry name" value="SURF1"/>
    <property type="match status" value="1"/>
</dbReference>
<evidence type="ECO:0000256" key="6">
    <source>
        <dbReference type="RuleBase" id="RU363076"/>
    </source>
</evidence>
<evidence type="ECO:0000256" key="1">
    <source>
        <dbReference type="ARBA" id="ARBA00004370"/>
    </source>
</evidence>